<comment type="caution">
    <text evidence="8">The sequence shown here is derived from an EMBL/GenBank/DDBJ whole genome shotgun (WGS) entry which is preliminary data.</text>
</comment>
<dbReference type="EMBL" id="MHCJ01000003">
    <property type="protein sequence ID" value="OGY18646.1"/>
    <property type="molecule type" value="Genomic_DNA"/>
</dbReference>
<name>A0A1G1VTB6_9BACT</name>
<proteinExistence type="inferred from homology"/>
<dbReference type="PANTHER" id="PTHR43116:SF3">
    <property type="entry name" value="CLASS I PEPTIDE CHAIN RELEASE FACTOR"/>
    <property type="match status" value="1"/>
</dbReference>
<evidence type="ECO:0000256" key="6">
    <source>
        <dbReference type="SAM" id="Coils"/>
    </source>
</evidence>
<sequence length="367" mass="42041">MEPLHERLTKVQTNLREIAERLNLDEMRTNLRELEGRSIKPDFWRDEAEAKKVMQEINKRKETIEAIEALEKETDETVKFLDLFLAEKSQDAEMAKELEEGTGKLEEKLKSLELRTFLSGPHDGDSAILSIHAGQGGTEAMDWASMLLRMYTRFAERSGWKWQLVTEIPGEEAGIKSATIFAHGRLAYGFLKGEAGVHRLVRQSPFNADQLRQTSFALVEVMPHIEKPEDVQLRDDDIEFQAFRSSGHGGQNVNKVSTAVRLKHIPTGITVECQSQRYQEQNRKLALELLAAKLWERKDKEHETELKRLKGEHKIAGWGNQIRSYVLHPYHMVKDLRTDIETSATEAVLDGKLDAFVDAEVRQLSRK</sequence>
<evidence type="ECO:0000256" key="4">
    <source>
        <dbReference type="HAMAP-Rule" id="MF_00094"/>
    </source>
</evidence>
<dbReference type="GO" id="GO:0005737">
    <property type="term" value="C:cytoplasm"/>
    <property type="evidence" value="ECO:0007669"/>
    <property type="project" value="UniProtKB-SubCell"/>
</dbReference>
<dbReference type="PROSITE" id="PS00745">
    <property type="entry name" value="RF_PROK_I"/>
    <property type="match status" value="1"/>
</dbReference>
<comment type="function">
    <text evidence="4">Peptide chain release factor 2 directs the termination of translation in response to the peptide chain termination codons UGA and UAA.</text>
</comment>
<comment type="similarity">
    <text evidence="1 4">Belongs to the prokaryotic/mitochondrial release factor family.</text>
</comment>
<dbReference type="InterPro" id="IPR005139">
    <property type="entry name" value="PCRF"/>
</dbReference>
<organism evidence="8 9">
    <name type="scientific">Candidatus Chisholmbacteria bacterium RIFCSPHIGHO2_01_FULL_52_32</name>
    <dbReference type="NCBI Taxonomy" id="1797591"/>
    <lineage>
        <taxon>Bacteria</taxon>
        <taxon>Candidatus Chisholmiibacteriota</taxon>
    </lineage>
</organism>
<dbReference type="AlphaFoldDB" id="A0A1G1VTB6"/>
<dbReference type="GO" id="GO:0016149">
    <property type="term" value="F:translation release factor activity, codon specific"/>
    <property type="evidence" value="ECO:0007669"/>
    <property type="project" value="UniProtKB-UniRule"/>
</dbReference>
<dbReference type="Pfam" id="PF03462">
    <property type="entry name" value="PCRF"/>
    <property type="match status" value="1"/>
</dbReference>
<dbReference type="InterPro" id="IPR004374">
    <property type="entry name" value="PrfB"/>
</dbReference>
<dbReference type="Gene3D" id="3.30.160.20">
    <property type="match status" value="1"/>
</dbReference>
<evidence type="ECO:0000256" key="1">
    <source>
        <dbReference type="ARBA" id="ARBA00010835"/>
    </source>
</evidence>
<feature type="modified residue" description="N5-methylglutamine" evidence="4">
    <location>
        <position position="251"/>
    </location>
</feature>
<dbReference type="Gene3D" id="1.20.58.410">
    <property type="entry name" value="Release factor"/>
    <property type="match status" value="1"/>
</dbReference>
<dbReference type="Proteomes" id="UP000179233">
    <property type="component" value="Unassembled WGS sequence"/>
</dbReference>
<keyword evidence="4" id="KW-0963">Cytoplasm</keyword>
<evidence type="ECO:0000256" key="5">
    <source>
        <dbReference type="NCBIfam" id="TIGR00020"/>
    </source>
</evidence>
<evidence type="ECO:0000256" key="2">
    <source>
        <dbReference type="ARBA" id="ARBA00022481"/>
    </source>
</evidence>
<evidence type="ECO:0000256" key="3">
    <source>
        <dbReference type="ARBA" id="ARBA00022917"/>
    </source>
</evidence>
<dbReference type="SMART" id="SM00937">
    <property type="entry name" value="PCRF"/>
    <property type="match status" value="1"/>
</dbReference>
<keyword evidence="3 4" id="KW-0648">Protein biosynthesis</keyword>
<keyword evidence="6" id="KW-0175">Coiled coil</keyword>
<dbReference type="HAMAP" id="MF_00094">
    <property type="entry name" value="Rel_fac_2"/>
    <property type="match status" value="1"/>
</dbReference>
<evidence type="ECO:0000313" key="9">
    <source>
        <dbReference type="Proteomes" id="UP000179233"/>
    </source>
</evidence>
<comment type="subcellular location">
    <subcellularLocation>
        <location evidence="4">Cytoplasm</location>
    </subcellularLocation>
</comment>
<dbReference type="PANTHER" id="PTHR43116">
    <property type="entry name" value="PEPTIDE CHAIN RELEASE FACTOR 2"/>
    <property type="match status" value="1"/>
</dbReference>
<dbReference type="InterPro" id="IPR045853">
    <property type="entry name" value="Pep_chain_release_fac_I_sf"/>
</dbReference>
<gene>
    <name evidence="4" type="primary">prfB</name>
    <name evidence="8" type="ORF">A2786_04060</name>
</gene>
<dbReference type="Pfam" id="PF00472">
    <property type="entry name" value="RF-1"/>
    <property type="match status" value="1"/>
</dbReference>
<dbReference type="Gene3D" id="3.30.70.1660">
    <property type="match status" value="1"/>
</dbReference>
<feature type="coiled-coil region" evidence="6">
    <location>
        <begin position="53"/>
        <end position="115"/>
    </location>
</feature>
<dbReference type="SUPFAM" id="SSF75620">
    <property type="entry name" value="Release factor"/>
    <property type="match status" value="1"/>
</dbReference>
<evidence type="ECO:0000313" key="8">
    <source>
        <dbReference type="EMBL" id="OGY18646.1"/>
    </source>
</evidence>
<evidence type="ECO:0000259" key="7">
    <source>
        <dbReference type="PROSITE" id="PS00745"/>
    </source>
</evidence>
<dbReference type="InterPro" id="IPR000352">
    <property type="entry name" value="Pep_chain_release_fac_I"/>
</dbReference>
<comment type="PTM">
    <text evidence="4">Methylated by PrmC. Methylation increases the termination efficiency of RF2.</text>
</comment>
<keyword evidence="2 4" id="KW-0488">Methylation</keyword>
<reference evidence="8 9" key="1">
    <citation type="journal article" date="2016" name="Nat. Commun.">
        <title>Thousands of microbial genomes shed light on interconnected biogeochemical processes in an aquifer system.</title>
        <authorList>
            <person name="Anantharaman K."/>
            <person name="Brown C.T."/>
            <person name="Hug L.A."/>
            <person name="Sharon I."/>
            <person name="Castelle C.J."/>
            <person name="Probst A.J."/>
            <person name="Thomas B.C."/>
            <person name="Singh A."/>
            <person name="Wilkins M.J."/>
            <person name="Karaoz U."/>
            <person name="Brodie E.L."/>
            <person name="Williams K.H."/>
            <person name="Hubbard S.S."/>
            <person name="Banfield J.F."/>
        </authorList>
    </citation>
    <scope>NUCLEOTIDE SEQUENCE [LARGE SCALE GENOMIC DNA]</scope>
</reference>
<dbReference type="NCBIfam" id="TIGR00020">
    <property type="entry name" value="prfB"/>
    <property type="match status" value="1"/>
</dbReference>
<feature type="domain" description="Prokaryotic-type class I peptide chain release factors" evidence="7">
    <location>
        <begin position="244"/>
        <end position="260"/>
    </location>
</feature>
<protein>
    <recommendedName>
        <fullName evidence="4 5">Peptide chain release factor 2</fullName>
        <shortName evidence="4">RF-2</shortName>
    </recommendedName>
</protein>
<accession>A0A1G1VTB6</accession>